<feature type="non-terminal residue" evidence="2">
    <location>
        <position position="1"/>
    </location>
</feature>
<accession>F2USY9</accession>
<evidence type="ECO:0000313" key="3">
    <source>
        <dbReference type="Proteomes" id="UP000007799"/>
    </source>
</evidence>
<proteinExistence type="predicted"/>
<feature type="compositionally biased region" description="Low complexity" evidence="1">
    <location>
        <begin position="83"/>
        <end position="94"/>
    </location>
</feature>
<protein>
    <submittedName>
        <fullName evidence="2">Uncharacterized protein</fullName>
    </submittedName>
</protein>
<feature type="compositionally biased region" description="Polar residues" evidence="1">
    <location>
        <begin position="56"/>
        <end position="82"/>
    </location>
</feature>
<sequence length="94" mass="10483">FDDRFARHDRYEPPPEFPLASPYSGITPWSVFQDGPFAALSPASPRWCAPSGKRNIPNNARTHSVNSNERASLPCQNKSLRNTMPKTAPMPKTT</sequence>
<feature type="region of interest" description="Disordered" evidence="1">
    <location>
        <begin position="50"/>
        <end position="94"/>
    </location>
</feature>
<evidence type="ECO:0000256" key="1">
    <source>
        <dbReference type="SAM" id="MobiDB-lite"/>
    </source>
</evidence>
<organism evidence="3">
    <name type="scientific">Salpingoeca rosetta (strain ATCC 50818 / BSB-021)</name>
    <dbReference type="NCBI Taxonomy" id="946362"/>
    <lineage>
        <taxon>Eukaryota</taxon>
        <taxon>Choanoflagellata</taxon>
        <taxon>Craspedida</taxon>
        <taxon>Salpingoecidae</taxon>
        <taxon>Salpingoeca</taxon>
    </lineage>
</organism>
<reference evidence="2" key="1">
    <citation type="submission" date="2009-08" db="EMBL/GenBank/DDBJ databases">
        <title>Annotation of Salpingoeca rosetta.</title>
        <authorList>
            <consortium name="The Broad Institute Genome Sequencing Platform"/>
            <person name="Russ C."/>
            <person name="Cuomo C."/>
            <person name="Burger G."/>
            <person name="Gray M.W."/>
            <person name="Holland P.W.H."/>
            <person name="King N."/>
            <person name="Lang F.B.F."/>
            <person name="Roger A.J."/>
            <person name="Ruiz-Trillo I."/>
            <person name="Young S.K."/>
            <person name="Zeng Q."/>
            <person name="Gargeya S."/>
            <person name="Alvarado L."/>
            <person name="Berlin A."/>
            <person name="Chapman S.B."/>
            <person name="Chen Z."/>
            <person name="Freedman E."/>
            <person name="Gellesch M."/>
            <person name="Goldberg J."/>
            <person name="Griggs A."/>
            <person name="Gujja S."/>
            <person name="Heilman E."/>
            <person name="Heiman D."/>
            <person name="Howarth C."/>
            <person name="Mehta T."/>
            <person name="Neiman D."/>
            <person name="Pearson M."/>
            <person name="Roberts A."/>
            <person name="Saif S."/>
            <person name="Shea T."/>
            <person name="Shenoy N."/>
            <person name="Sisk P."/>
            <person name="Stolte C."/>
            <person name="Sykes S."/>
            <person name="White J."/>
            <person name="Yandava C."/>
            <person name="Haas B."/>
            <person name="Nusbaum C."/>
            <person name="Birren B."/>
        </authorList>
    </citation>
    <scope>NUCLEOTIDE SEQUENCE [LARGE SCALE GENOMIC DNA]</scope>
    <source>
        <strain evidence="2">ATCC 50818</strain>
    </source>
</reference>
<dbReference type="AlphaFoldDB" id="F2USY9"/>
<dbReference type="EMBL" id="GL832996">
    <property type="protein sequence ID" value="EGD81248.1"/>
    <property type="molecule type" value="Genomic_DNA"/>
</dbReference>
<name>F2USY9_SALR5</name>
<dbReference type="eggNOG" id="ENOG502S6CP">
    <property type="taxonomic scope" value="Eukaryota"/>
</dbReference>
<dbReference type="InParanoid" id="F2USY9"/>
<gene>
    <name evidence="2" type="ORF">PTSG_11282</name>
</gene>
<evidence type="ECO:0000313" key="2">
    <source>
        <dbReference type="EMBL" id="EGD81248.1"/>
    </source>
</evidence>
<keyword evidence="3" id="KW-1185">Reference proteome</keyword>
<dbReference type="Proteomes" id="UP000007799">
    <property type="component" value="Unassembled WGS sequence"/>
</dbReference>